<dbReference type="InterPro" id="IPR038765">
    <property type="entry name" value="Papain-like_cys_pep_sf"/>
</dbReference>
<organism evidence="5 6">
    <name type="scientific">Phytophthora megakarya</name>
    <dbReference type="NCBI Taxonomy" id="4795"/>
    <lineage>
        <taxon>Eukaryota</taxon>
        <taxon>Sar</taxon>
        <taxon>Stramenopiles</taxon>
        <taxon>Oomycota</taxon>
        <taxon>Peronosporomycetes</taxon>
        <taxon>Peronosporales</taxon>
        <taxon>Peronosporaceae</taxon>
        <taxon>Phytophthora</taxon>
    </lineage>
</organism>
<proteinExistence type="inferred from homology"/>
<keyword evidence="3" id="KW-0378">Hydrolase</keyword>
<comment type="similarity">
    <text evidence="1">Belongs to the peptidase C48 family.</text>
</comment>
<feature type="non-terminal residue" evidence="5">
    <location>
        <position position="1"/>
    </location>
</feature>
<dbReference type="GO" id="GO:0006508">
    <property type="term" value="P:proteolysis"/>
    <property type="evidence" value="ECO:0007669"/>
    <property type="project" value="UniProtKB-KW"/>
</dbReference>
<evidence type="ECO:0000256" key="2">
    <source>
        <dbReference type="ARBA" id="ARBA00022670"/>
    </source>
</evidence>
<dbReference type="EMBL" id="NBNE01011809">
    <property type="protein sequence ID" value="OWY96311.1"/>
    <property type="molecule type" value="Genomic_DNA"/>
</dbReference>
<gene>
    <name evidence="5" type="ORF">PHMEG_00033450</name>
</gene>
<keyword evidence="6" id="KW-1185">Reference proteome</keyword>
<sequence>VLARCDSAVSALQGQRTGLGEASVALEVKGIGIFSATTISLMKKWHRCLQAIQMVDFALSWVVSLPSATFDVPDAELLIFKLEDLPLNHRKIELLDIAGDESPSDVSIRAIMRANFGNKTDTVCVDPSLISVVVGGKARSNFAGIKPSWSGVAHKTFVIPVNVDKHWCGIMIDMDTGDVQVYDPLSSSDQADVVSVAKKLTAFIMPTPAKRFRQSTFVSGLGMQSDTYNWGIYVMAAFQKFYGGAIIEGGSRQHLIQLRLQYMGLLL</sequence>
<dbReference type="GO" id="GO:0008234">
    <property type="term" value="F:cysteine-type peptidase activity"/>
    <property type="evidence" value="ECO:0007669"/>
    <property type="project" value="InterPro"/>
</dbReference>
<evidence type="ECO:0000313" key="6">
    <source>
        <dbReference type="Proteomes" id="UP000198211"/>
    </source>
</evidence>
<accession>A0A225UTS1</accession>
<keyword evidence="2" id="KW-0645">Protease</keyword>
<dbReference type="OrthoDB" id="115773at2759"/>
<comment type="caution">
    <text evidence="5">The sequence shown here is derived from an EMBL/GenBank/DDBJ whole genome shotgun (WGS) entry which is preliminary data.</text>
</comment>
<dbReference type="Pfam" id="PF02902">
    <property type="entry name" value="Peptidase_C48"/>
    <property type="match status" value="1"/>
</dbReference>
<evidence type="ECO:0000313" key="5">
    <source>
        <dbReference type="EMBL" id="OWY96311.1"/>
    </source>
</evidence>
<evidence type="ECO:0000256" key="1">
    <source>
        <dbReference type="ARBA" id="ARBA00005234"/>
    </source>
</evidence>
<dbReference type="SUPFAM" id="SSF54001">
    <property type="entry name" value="Cysteine proteinases"/>
    <property type="match status" value="1"/>
</dbReference>
<dbReference type="AlphaFoldDB" id="A0A225UTS1"/>
<feature type="domain" description="Ubiquitin-like protease family profile" evidence="4">
    <location>
        <begin position="155"/>
        <end position="260"/>
    </location>
</feature>
<dbReference type="InterPro" id="IPR003653">
    <property type="entry name" value="Peptidase_C48_C"/>
</dbReference>
<dbReference type="Proteomes" id="UP000198211">
    <property type="component" value="Unassembled WGS sequence"/>
</dbReference>
<evidence type="ECO:0000256" key="3">
    <source>
        <dbReference type="ARBA" id="ARBA00022801"/>
    </source>
</evidence>
<evidence type="ECO:0000259" key="4">
    <source>
        <dbReference type="Pfam" id="PF02902"/>
    </source>
</evidence>
<protein>
    <recommendedName>
        <fullName evidence="4">Ubiquitin-like protease family profile domain-containing protein</fullName>
    </recommendedName>
</protein>
<name>A0A225UTS1_9STRA</name>
<dbReference type="Gene3D" id="3.40.395.10">
    <property type="entry name" value="Adenoviral Proteinase, Chain A"/>
    <property type="match status" value="1"/>
</dbReference>
<reference evidence="6" key="1">
    <citation type="submission" date="2017-03" db="EMBL/GenBank/DDBJ databases">
        <title>Phytopthora megakarya and P. palmivora, two closely related causual agents of cacao black pod achieved similar genome size and gene model numbers by different mechanisms.</title>
        <authorList>
            <person name="Ali S."/>
            <person name="Shao J."/>
            <person name="Larry D.J."/>
            <person name="Kronmiller B."/>
            <person name="Shen D."/>
            <person name="Strem M.D."/>
            <person name="Melnick R.L."/>
            <person name="Guiltinan M.J."/>
            <person name="Tyler B.M."/>
            <person name="Meinhardt L.W."/>
            <person name="Bailey B.A."/>
        </authorList>
    </citation>
    <scope>NUCLEOTIDE SEQUENCE [LARGE SCALE GENOMIC DNA]</scope>
    <source>
        <strain evidence="6">zdho120</strain>
    </source>
</reference>